<dbReference type="RefSeq" id="WP_242282888.1">
    <property type="nucleotide sequence ID" value="NZ_JAKKSL010000001.1"/>
</dbReference>
<evidence type="ECO:0000313" key="5">
    <source>
        <dbReference type="Proteomes" id="UP001139646"/>
    </source>
</evidence>
<sequence>MNTVSCQIMSLTSLTPHVFKVLLKPSEKVDFIAGQYLNFVMDDEDKRPFSIASSPNSELIELQIGAFIADSYPMQVIERIIASQAEDKPVTIEIPLGTAQLRTESDRPLLLLGGGTGFSYIKSMFEYLVEQNSHRHIMVYWGLRELSAAYELEETAAMIAKLPHANFIPVIENVAEDTSNNDGWQGKTGLVHQAVMHDIISLEPYDIYLAGRFDMVGLIRSDFIEHGALVEHMYADAFAFI</sequence>
<keyword evidence="5" id="KW-1185">Reference proteome</keyword>
<dbReference type="GO" id="GO:0052875">
    <property type="term" value="F:riboflavin reductase [NAD(P)H] activity"/>
    <property type="evidence" value="ECO:0007669"/>
    <property type="project" value="UniProtKB-EC"/>
</dbReference>
<reference evidence="4" key="1">
    <citation type="submission" date="2022-01" db="EMBL/GenBank/DDBJ databases">
        <title>Colwellia maritima, isolated from seawater.</title>
        <authorList>
            <person name="Kristyanto S."/>
            <person name="Jung J."/>
            <person name="Jeon C.O."/>
        </authorList>
    </citation>
    <scope>NUCLEOTIDE SEQUENCE</scope>
    <source>
        <strain evidence="4">MSW7</strain>
    </source>
</reference>
<evidence type="ECO:0000256" key="2">
    <source>
        <dbReference type="ARBA" id="ARBA00022827"/>
    </source>
</evidence>
<evidence type="ECO:0000259" key="3">
    <source>
        <dbReference type="PROSITE" id="PS51384"/>
    </source>
</evidence>
<accession>A0ABS9WWF2</accession>
<dbReference type="Gene3D" id="3.40.50.80">
    <property type="entry name" value="Nucleotide-binding domain of ferredoxin-NADP reductase (FNR) module"/>
    <property type="match status" value="1"/>
</dbReference>
<dbReference type="EC" id="1.5.1.41" evidence="4"/>
<dbReference type="PROSITE" id="PS51384">
    <property type="entry name" value="FAD_FR"/>
    <property type="match status" value="1"/>
</dbReference>
<dbReference type="Gene3D" id="2.40.30.10">
    <property type="entry name" value="Translation factors"/>
    <property type="match status" value="1"/>
</dbReference>
<organism evidence="4 5">
    <name type="scientific">Colwellia maritima</name>
    <dbReference type="NCBI Taxonomy" id="2912588"/>
    <lineage>
        <taxon>Bacteria</taxon>
        <taxon>Pseudomonadati</taxon>
        <taxon>Pseudomonadota</taxon>
        <taxon>Gammaproteobacteria</taxon>
        <taxon>Alteromonadales</taxon>
        <taxon>Colwelliaceae</taxon>
        <taxon>Colwellia</taxon>
    </lineage>
</organism>
<comment type="caution">
    <text evidence="4">The sequence shown here is derived from an EMBL/GenBank/DDBJ whole genome shotgun (WGS) entry which is preliminary data.</text>
</comment>
<evidence type="ECO:0000256" key="1">
    <source>
        <dbReference type="ARBA" id="ARBA00022630"/>
    </source>
</evidence>
<feature type="domain" description="FAD-binding FR-type" evidence="3">
    <location>
        <begin position="1"/>
        <end position="102"/>
    </location>
</feature>
<dbReference type="InterPro" id="IPR017938">
    <property type="entry name" value="Riboflavin_synthase-like_b-brl"/>
</dbReference>
<keyword evidence="4" id="KW-0560">Oxidoreductase</keyword>
<dbReference type="PANTHER" id="PTHR43644:SF1">
    <property type="entry name" value="NAD(P)H-FLAVIN REDUCTASE"/>
    <property type="match status" value="1"/>
</dbReference>
<dbReference type="EMBL" id="JAKKSL010000001">
    <property type="protein sequence ID" value="MCI2282284.1"/>
    <property type="molecule type" value="Genomic_DNA"/>
</dbReference>
<keyword evidence="2" id="KW-0274">FAD</keyword>
<evidence type="ECO:0000313" key="4">
    <source>
        <dbReference type="EMBL" id="MCI2282284.1"/>
    </source>
</evidence>
<dbReference type="PRINTS" id="PR00410">
    <property type="entry name" value="PHEHYDRXLASE"/>
</dbReference>
<dbReference type="InterPro" id="IPR039261">
    <property type="entry name" value="FNR_nucleotide-bd"/>
</dbReference>
<dbReference type="NCBIfam" id="NF005963">
    <property type="entry name" value="PRK08051.1"/>
    <property type="match status" value="1"/>
</dbReference>
<dbReference type="SUPFAM" id="SSF63380">
    <property type="entry name" value="Riboflavin synthase domain-like"/>
    <property type="match status" value="1"/>
</dbReference>
<dbReference type="InterPro" id="IPR001433">
    <property type="entry name" value="OxRdtase_FAD/NAD-bd"/>
</dbReference>
<gene>
    <name evidence="4" type="primary">fre</name>
    <name evidence="4" type="ORF">L3081_01275</name>
</gene>
<dbReference type="InterPro" id="IPR017927">
    <property type="entry name" value="FAD-bd_FR_type"/>
</dbReference>
<dbReference type="SUPFAM" id="SSF52343">
    <property type="entry name" value="Ferredoxin reductase-like, C-terminal NADP-linked domain"/>
    <property type="match status" value="1"/>
</dbReference>
<dbReference type="CDD" id="cd06189">
    <property type="entry name" value="flavin_oxioreductase"/>
    <property type="match status" value="1"/>
</dbReference>
<dbReference type="PANTHER" id="PTHR43644">
    <property type="entry name" value="NA(+)-TRANSLOCATING NADH-QUINONE REDUCTASE SUBUNIT"/>
    <property type="match status" value="1"/>
</dbReference>
<name>A0ABS9WWF2_9GAMM</name>
<protein>
    <submittedName>
        <fullName evidence="4">NAD(P)H-flavin reductase</fullName>
        <ecNumber evidence="4">1.5.1.41</ecNumber>
    </submittedName>
</protein>
<keyword evidence="1" id="KW-0285">Flavoprotein</keyword>
<proteinExistence type="predicted"/>
<dbReference type="Proteomes" id="UP001139646">
    <property type="component" value="Unassembled WGS sequence"/>
</dbReference>
<dbReference type="Pfam" id="PF00175">
    <property type="entry name" value="NAD_binding_1"/>
    <property type="match status" value="1"/>
</dbReference>